<dbReference type="PANTHER" id="PTHR33202:SF7">
    <property type="entry name" value="FERRIC UPTAKE REGULATION PROTEIN"/>
    <property type="match status" value="1"/>
</dbReference>
<comment type="cofactor">
    <cofactor evidence="8">
        <name>Zn(2+)</name>
        <dbReference type="ChEBI" id="CHEBI:29105"/>
    </cofactor>
    <text evidence="8">Binds 1 zinc ion per subunit.</text>
</comment>
<comment type="caution">
    <text evidence="9">The sequence shown here is derived from an EMBL/GenBank/DDBJ whole genome shotgun (WGS) entry which is preliminary data.</text>
</comment>
<evidence type="ECO:0000313" key="10">
    <source>
        <dbReference type="Proteomes" id="UP000267841"/>
    </source>
</evidence>
<dbReference type="PANTHER" id="PTHR33202">
    <property type="entry name" value="ZINC UPTAKE REGULATION PROTEIN"/>
    <property type="match status" value="1"/>
</dbReference>
<keyword evidence="4 8" id="KW-0862">Zinc</keyword>
<dbReference type="Pfam" id="PF01475">
    <property type="entry name" value="FUR"/>
    <property type="match status" value="1"/>
</dbReference>
<dbReference type="InterPro" id="IPR036390">
    <property type="entry name" value="WH_DNA-bd_sf"/>
</dbReference>
<accession>A0A497XSV6</accession>
<dbReference type="EMBL" id="RCCJ01000001">
    <property type="protein sequence ID" value="RLJ71384.1"/>
    <property type="molecule type" value="Genomic_DNA"/>
</dbReference>
<dbReference type="InterPro" id="IPR043135">
    <property type="entry name" value="Fur_C"/>
</dbReference>
<dbReference type="AlphaFoldDB" id="A0A497XSV6"/>
<organism evidence="9 10">
    <name type="scientific">Hydrogenivirga caldilitoris</name>
    <dbReference type="NCBI Taxonomy" id="246264"/>
    <lineage>
        <taxon>Bacteria</taxon>
        <taxon>Pseudomonadati</taxon>
        <taxon>Aquificota</taxon>
        <taxon>Aquificia</taxon>
        <taxon>Aquificales</taxon>
        <taxon>Aquificaceae</taxon>
        <taxon>Hydrogenivirga</taxon>
    </lineage>
</organism>
<dbReference type="GO" id="GO:0008270">
    <property type="term" value="F:zinc ion binding"/>
    <property type="evidence" value="ECO:0007669"/>
    <property type="project" value="TreeGrafter"/>
</dbReference>
<keyword evidence="5" id="KW-0805">Transcription regulation</keyword>
<feature type="binding site" evidence="8">
    <location>
        <position position="135"/>
    </location>
    <ligand>
        <name>Zn(2+)</name>
        <dbReference type="ChEBI" id="CHEBI:29105"/>
    </ligand>
</feature>
<keyword evidence="6" id="KW-0238">DNA-binding</keyword>
<dbReference type="Gene3D" id="3.30.1490.190">
    <property type="match status" value="1"/>
</dbReference>
<dbReference type="GO" id="GO:0003700">
    <property type="term" value="F:DNA-binding transcription factor activity"/>
    <property type="evidence" value="ECO:0007669"/>
    <property type="project" value="InterPro"/>
</dbReference>
<evidence type="ECO:0000313" key="9">
    <source>
        <dbReference type="EMBL" id="RLJ71384.1"/>
    </source>
</evidence>
<gene>
    <name evidence="9" type="ORF">BCF55_1686</name>
</gene>
<protein>
    <submittedName>
        <fullName evidence="9">Fur family peroxide stress response transcriptional regulator</fullName>
    </submittedName>
</protein>
<dbReference type="Gene3D" id="1.10.10.10">
    <property type="entry name" value="Winged helix-like DNA-binding domain superfamily/Winged helix DNA-binding domain"/>
    <property type="match status" value="1"/>
</dbReference>
<name>A0A497XSV6_9AQUI</name>
<evidence type="ECO:0000256" key="5">
    <source>
        <dbReference type="ARBA" id="ARBA00023015"/>
    </source>
</evidence>
<evidence type="ECO:0000256" key="3">
    <source>
        <dbReference type="ARBA" id="ARBA00022723"/>
    </source>
</evidence>
<dbReference type="OrthoDB" id="8659436at2"/>
<evidence type="ECO:0000256" key="7">
    <source>
        <dbReference type="ARBA" id="ARBA00023163"/>
    </source>
</evidence>
<dbReference type="InterPro" id="IPR002481">
    <property type="entry name" value="FUR"/>
</dbReference>
<evidence type="ECO:0000256" key="1">
    <source>
        <dbReference type="ARBA" id="ARBA00007957"/>
    </source>
</evidence>
<dbReference type="InterPro" id="IPR036388">
    <property type="entry name" value="WH-like_DNA-bd_sf"/>
</dbReference>
<feature type="binding site" evidence="8">
    <location>
        <position position="101"/>
    </location>
    <ligand>
        <name>Zn(2+)</name>
        <dbReference type="ChEBI" id="CHEBI:29105"/>
    </ligand>
</feature>
<dbReference type="GO" id="GO:0045892">
    <property type="term" value="P:negative regulation of DNA-templated transcription"/>
    <property type="evidence" value="ECO:0007669"/>
    <property type="project" value="TreeGrafter"/>
</dbReference>
<keyword evidence="7" id="KW-0804">Transcription</keyword>
<evidence type="ECO:0000256" key="6">
    <source>
        <dbReference type="ARBA" id="ARBA00023125"/>
    </source>
</evidence>
<dbReference type="SUPFAM" id="SSF46785">
    <property type="entry name" value="Winged helix' DNA-binding domain"/>
    <property type="match status" value="1"/>
</dbReference>
<keyword evidence="3 8" id="KW-0479">Metal-binding</keyword>
<evidence type="ECO:0000256" key="4">
    <source>
        <dbReference type="ARBA" id="ARBA00022833"/>
    </source>
</evidence>
<reference evidence="9 10" key="1">
    <citation type="submission" date="2018-10" db="EMBL/GenBank/DDBJ databases">
        <title>Genomic Encyclopedia of Archaeal and Bacterial Type Strains, Phase II (KMG-II): from individual species to whole genera.</title>
        <authorList>
            <person name="Goeker M."/>
        </authorList>
    </citation>
    <scope>NUCLEOTIDE SEQUENCE [LARGE SCALE GENOMIC DNA]</scope>
    <source>
        <strain evidence="9 10">DSM 16510</strain>
    </source>
</reference>
<dbReference type="GO" id="GO:1900376">
    <property type="term" value="P:regulation of secondary metabolite biosynthetic process"/>
    <property type="evidence" value="ECO:0007669"/>
    <property type="project" value="TreeGrafter"/>
</dbReference>
<dbReference type="FunFam" id="1.10.10.10:FF:000051">
    <property type="entry name" value="Fur family transcriptional regulator"/>
    <property type="match status" value="1"/>
</dbReference>
<keyword evidence="2" id="KW-0678">Repressor</keyword>
<evidence type="ECO:0000256" key="8">
    <source>
        <dbReference type="PIRSR" id="PIRSR602481-1"/>
    </source>
</evidence>
<dbReference type="Proteomes" id="UP000267841">
    <property type="component" value="Unassembled WGS sequence"/>
</dbReference>
<feature type="binding site" evidence="8">
    <location>
        <position position="98"/>
    </location>
    <ligand>
        <name>Zn(2+)</name>
        <dbReference type="ChEBI" id="CHEBI:29105"/>
    </ligand>
</feature>
<evidence type="ECO:0000256" key="2">
    <source>
        <dbReference type="ARBA" id="ARBA00022491"/>
    </source>
</evidence>
<feature type="binding site" evidence="8">
    <location>
        <position position="138"/>
    </location>
    <ligand>
        <name>Zn(2+)</name>
        <dbReference type="ChEBI" id="CHEBI:29105"/>
    </ligand>
</feature>
<keyword evidence="10" id="KW-1185">Reference proteome</keyword>
<dbReference type="GO" id="GO:0000976">
    <property type="term" value="F:transcription cis-regulatory region binding"/>
    <property type="evidence" value="ECO:0007669"/>
    <property type="project" value="TreeGrafter"/>
</dbReference>
<sequence>MELKESMLENFIDKCRESGLKITPQRVAVYEILLKSHNHPTVEEIYEEVKKRYPFVSLATVYRTVETLEQMGLAKKVCYWGSSARYDANTDEHHHLICMNCGAIRDIYMEEKIDIPKELEGFETSGYSVNVYGLCPECREKAQPSM</sequence>
<proteinExistence type="inferred from homology"/>
<comment type="similarity">
    <text evidence="1">Belongs to the Fur family.</text>
</comment>
<dbReference type="CDD" id="cd07153">
    <property type="entry name" value="Fur_like"/>
    <property type="match status" value="1"/>
</dbReference>